<protein>
    <recommendedName>
        <fullName evidence="2">PD-(D/E)XK nuclease superfamily protein</fullName>
    </recommendedName>
</protein>
<evidence type="ECO:0008006" key="2">
    <source>
        <dbReference type="Google" id="ProtNLM"/>
    </source>
</evidence>
<reference evidence="1" key="1">
    <citation type="submission" date="2022-12" db="EMBL/GenBank/DDBJ databases">
        <title>Paraconexibacter alkalitolerans sp. nov. and Baekduia alba sp. nov., isolated from soil and emended description of the genera Paraconexibacter (Chun et al., 2020) and Baekduia (An et al., 2020).</title>
        <authorList>
            <person name="Vieira S."/>
            <person name="Huber K.J."/>
            <person name="Geppert A."/>
            <person name="Wolf J."/>
            <person name="Neumann-Schaal M."/>
            <person name="Muesken M."/>
            <person name="Overmann J."/>
        </authorList>
    </citation>
    <scope>NUCLEOTIDE SEQUENCE</scope>
    <source>
        <strain evidence="1">AEG42_29</strain>
    </source>
</reference>
<sequence>MTDVRTAVLGAMRRPRDETQLTRTIAALTGLDESVGPALVRSLLETAADGGGQRARTALQHAPSSVTLVSEGSLGQVRGRWIRKGGRLDWYFEDGESFRLVVEVKVEARSERDQLERYLATTSWDKSHGGLLLLSRRTAELPGSVTSNPRWLGQIRWDQLLPHLRAIEPTRPDVAEEWRRLIDVVRAPGDLADPPVSWQLAGRTAGRRNAHILEGVKDRVVSTLATGLAARHELLGTSDGLVTAKEGKGLRSVTSSRDVATMTLFIPAKNGAAGVEIKLAGTRAPLKLTTSVAPPRTRVPGVRIPKHDESAPRLGPTFTTAADGWLVALDKVEKDGDTEPTDAVWRQLEARLRAIVESGALDSRMPRRARRR</sequence>
<dbReference type="RefSeq" id="WP_354699074.1">
    <property type="nucleotide sequence ID" value="NZ_CP114014.1"/>
</dbReference>
<organism evidence="1">
    <name type="scientific">Paraconexibacter sp. AEG42_29</name>
    <dbReference type="NCBI Taxonomy" id="2997339"/>
    <lineage>
        <taxon>Bacteria</taxon>
        <taxon>Bacillati</taxon>
        <taxon>Actinomycetota</taxon>
        <taxon>Thermoleophilia</taxon>
        <taxon>Solirubrobacterales</taxon>
        <taxon>Paraconexibacteraceae</taxon>
        <taxon>Paraconexibacter</taxon>
    </lineage>
</organism>
<dbReference type="EMBL" id="CP114014">
    <property type="protein sequence ID" value="XAY07889.1"/>
    <property type="molecule type" value="Genomic_DNA"/>
</dbReference>
<proteinExistence type="predicted"/>
<dbReference type="AlphaFoldDB" id="A0AAU7B1T7"/>
<evidence type="ECO:0000313" key="1">
    <source>
        <dbReference type="EMBL" id="XAY07889.1"/>
    </source>
</evidence>
<accession>A0AAU7B1T7</accession>
<dbReference type="KEGG" id="parq:DSM112329_04781"/>
<gene>
    <name evidence="1" type="ORF">DSM112329_04781</name>
</gene>
<name>A0AAU7B1T7_9ACTN</name>